<sequence length="95" mass="11192">MDGEAPLTRSFMEQLFEALSGDFATLKQEIAAEVKELKREVIELGQRVDTLEQSRDAQEEEVDCHRRELLILQDKNLERQYQLEDLENRSRRSNI</sequence>
<dbReference type="Proteomes" id="UP001066276">
    <property type="component" value="Chromosome 3_1"/>
</dbReference>
<accession>A0AAV7UML6</accession>
<evidence type="ECO:0000256" key="1">
    <source>
        <dbReference type="SAM" id="Coils"/>
    </source>
</evidence>
<feature type="coiled-coil region" evidence="1">
    <location>
        <begin position="27"/>
        <end position="75"/>
    </location>
</feature>
<keyword evidence="3" id="KW-1185">Reference proteome</keyword>
<dbReference type="AlphaFoldDB" id="A0AAV7UML6"/>
<gene>
    <name evidence="2" type="ORF">NDU88_006314</name>
</gene>
<organism evidence="2 3">
    <name type="scientific">Pleurodeles waltl</name>
    <name type="common">Iberian ribbed newt</name>
    <dbReference type="NCBI Taxonomy" id="8319"/>
    <lineage>
        <taxon>Eukaryota</taxon>
        <taxon>Metazoa</taxon>
        <taxon>Chordata</taxon>
        <taxon>Craniata</taxon>
        <taxon>Vertebrata</taxon>
        <taxon>Euteleostomi</taxon>
        <taxon>Amphibia</taxon>
        <taxon>Batrachia</taxon>
        <taxon>Caudata</taxon>
        <taxon>Salamandroidea</taxon>
        <taxon>Salamandridae</taxon>
        <taxon>Pleurodelinae</taxon>
        <taxon>Pleurodeles</taxon>
    </lineage>
</organism>
<evidence type="ECO:0000313" key="2">
    <source>
        <dbReference type="EMBL" id="KAJ1189570.1"/>
    </source>
</evidence>
<evidence type="ECO:0000313" key="3">
    <source>
        <dbReference type="Proteomes" id="UP001066276"/>
    </source>
</evidence>
<protein>
    <submittedName>
        <fullName evidence="2">Uncharacterized protein</fullName>
    </submittedName>
</protein>
<proteinExistence type="predicted"/>
<keyword evidence="1" id="KW-0175">Coiled coil</keyword>
<name>A0AAV7UML6_PLEWA</name>
<dbReference type="EMBL" id="JANPWB010000005">
    <property type="protein sequence ID" value="KAJ1189570.1"/>
    <property type="molecule type" value="Genomic_DNA"/>
</dbReference>
<reference evidence="2" key="1">
    <citation type="journal article" date="2022" name="bioRxiv">
        <title>Sequencing and chromosome-scale assembly of the giantPleurodeles waltlgenome.</title>
        <authorList>
            <person name="Brown T."/>
            <person name="Elewa A."/>
            <person name="Iarovenko S."/>
            <person name="Subramanian E."/>
            <person name="Araus A.J."/>
            <person name="Petzold A."/>
            <person name="Susuki M."/>
            <person name="Suzuki K.-i.T."/>
            <person name="Hayashi T."/>
            <person name="Toyoda A."/>
            <person name="Oliveira C."/>
            <person name="Osipova E."/>
            <person name="Leigh N.D."/>
            <person name="Simon A."/>
            <person name="Yun M.H."/>
        </authorList>
    </citation>
    <scope>NUCLEOTIDE SEQUENCE</scope>
    <source>
        <strain evidence="2">20211129_DDA</strain>
        <tissue evidence="2">Liver</tissue>
    </source>
</reference>
<comment type="caution">
    <text evidence="2">The sequence shown here is derived from an EMBL/GenBank/DDBJ whole genome shotgun (WGS) entry which is preliminary data.</text>
</comment>